<comment type="subcellular location">
    <subcellularLocation>
        <location evidence="1">Peroxisome</location>
    </subcellularLocation>
</comment>
<keyword evidence="9" id="KW-0576">Peroxisome</keyword>
<evidence type="ECO:0000256" key="16">
    <source>
        <dbReference type="ARBA" id="ARBA00048686"/>
    </source>
</evidence>
<organism evidence="22 23">
    <name type="scientific">Leucobacter coleopterorum</name>
    <dbReference type="NCBI Taxonomy" id="2714933"/>
    <lineage>
        <taxon>Bacteria</taxon>
        <taxon>Bacillati</taxon>
        <taxon>Actinomycetota</taxon>
        <taxon>Actinomycetes</taxon>
        <taxon>Micrococcales</taxon>
        <taxon>Microbacteriaceae</taxon>
        <taxon>Leucobacter</taxon>
    </lineage>
</organism>
<evidence type="ECO:0000256" key="7">
    <source>
        <dbReference type="ARBA" id="ARBA00023002"/>
    </source>
</evidence>
<evidence type="ECO:0000256" key="11">
    <source>
        <dbReference type="ARBA" id="ARBA00037124"/>
    </source>
</evidence>
<dbReference type="EMBL" id="CP049933">
    <property type="protein sequence ID" value="QIM19700.1"/>
    <property type="molecule type" value="Genomic_DNA"/>
</dbReference>
<evidence type="ECO:0000256" key="15">
    <source>
        <dbReference type="ARBA" id="ARBA00047570"/>
    </source>
</evidence>
<keyword evidence="8" id="KW-0443">Lipid metabolism</keyword>
<keyword evidence="3" id="KW-0444">Lipid biosynthesis</keyword>
<evidence type="ECO:0000256" key="14">
    <source>
        <dbReference type="ARBA" id="ARBA00041063"/>
    </source>
</evidence>
<evidence type="ECO:0000256" key="13">
    <source>
        <dbReference type="ARBA" id="ARBA00038849"/>
    </source>
</evidence>
<comment type="catalytic activity">
    <reaction evidence="19">
        <text>(2E)-decenoyl-CoA + NADPH + H(+) = decanoyl-CoA + NADP(+)</text>
        <dbReference type="Rhea" id="RHEA:44960"/>
        <dbReference type="ChEBI" id="CHEBI:15378"/>
        <dbReference type="ChEBI" id="CHEBI:57783"/>
        <dbReference type="ChEBI" id="CHEBI:58349"/>
        <dbReference type="ChEBI" id="CHEBI:61406"/>
        <dbReference type="ChEBI" id="CHEBI:61430"/>
    </reaction>
    <physiologicalReaction direction="left-to-right" evidence="19">
        <dbReference type="Rhea" id="RHEA:44961"/>
    </physiologicalReaction>
</comment>
<evidence type="ECO:0000256" key="10">
    <source>
        <dbReference type="ARBA" id="ARBA00023160"/>
    </source>
</evidence>
<evidence type="ECO:0000256" key="12">
    <source>
        <dbReference type="ARBA" id="ARBA00038622"/>
    </source>
</evidence>
<comment type="catalytic activity">
    <reaction evidence="20">
        <text>(2E)-octenoyl-CoA + NADPH + H(+) = octanoyl-CoA + NADP(+)</text>
        <dbReference type="Rhea" id="RHEA:44952"/>
        <dbReference type="ChEBI" id="CHEBI:15378"/>
        <dbReference type="ChEBI" id="CHEBI:57386"/>
        <dbReference type="ChEBI" id="CHEBI:57783"/>
        <dbReference type="ChEBI" id="CHEBI:58349"/>
        <dbReference type="ChEBI" id="CHEBI:62242"/>
    </reaction>
    <physiologicalReaction direction="left-to-right" evidence="20">
        <dbReference type="Rhea" id="RHEA:44953"/>
    </physiologicalReaction>
</comment>
<comment type="function">
    <text evidence="11">Participates in chain elongation of fatty acids. Catalyzes the reduction of trans-2-enoyl-CoAs of varying chain lengths from 6:1 to 16:1, having maximum activity with 10:1 CoA. Has no 2,4-dienoyl-CoA reductase activity.</text>
</comment>
<keyword evidence="7" id="KW-0560">Oxidoreductase</keyword>
<dbReference type="PANTHER" id="PTHR24317:SF7">
    <property type="entry name" value="PEROXISOMAL TRANS-2-ENOYL-COA REDUCTASE"/>
    <property type="match status" value="1"/>
</dbReference>
<feature type="domain" description="Ketoreductase" evidence="21">
    <location>
        <begin position="10"/>
        <end position="179"/>
    </location>
</feature>
<evidence type="ECO:0000256" key="6">
    <source>
        <dbReference type="ARBA" id="ARBA00022857"/>
    </source>
</evidence>
<gene>
    <name evidence="22" type="ORF">G7066_06500</name>
</gene>
<evidence type="ECO:0000256" key="20">
    <source>
        <dbReference type="ARBA" id="ARBA00049559"/>
    </source>
</evidence>
<evidence type="ECO:0000256" key="8">
    <source>
        <dbReference type="ARBA" id="ARBA00023098"/>
    </source>
</evidence>
<proteinExistence type="predicted"/>
<keyword evidence="23" id="KW-1185">Reference proteome</keyword>
<dbReference type="InterPro" id="IPR057326">
    <property type="entry name" value="KR_dom"/>
</dbReference>
<evidence type="ECO:0000256" key="5">
    <source>
        <dbReference type="ARBA" id="ARBA00022832"/>
    </source>
</evidence>
<dbReference type="PANTHER" id="PTHR24317">
    <property type="entry name" value="PEROXISOMAL TRANS-2-ENOYL-COA REDUCTASE"/>
    <property type="match status" value="1"/>
</dbReference>
<evidence type="ECO:0000256" key="1">
    <source>
        <dbReference type="ARBA" id="ARBA00004275"/>
    </source>
</evidence>
<evidence type="ECO:0000259" key="21">
    <source>
        <dbReference type="SMART" id="SM00822"/>
    </source>
</evidence>
<dbReference type="InterPro" id="IPR002347">
    <property type="entry name" value="SDR_fam"/>
</dbReference>
<dbReference type="SUPFAM" id="SSF51735">
    <property type="entry name" value="NAD(P)-binding Rossmann-fold domains"/>
    <property type="match status" value="1"/>
</dbReference>
<evidence type="ECO:0000256" key="4">
    <source>
        <dbReference type="ARBA" id="ARBA00022553"/>
    </source>
</evidence>
<protein>
    <recommendedName>
        <fullName evidence="14">Peroxisomal trans-2-enoyl-CoA reductase</fullName>
        <ecNumber evidence="13">1.3.1.38</ecNumber>
    </recommendedName>
</protein>
<dbReference type="Proteomes" id="UP000503441">
    <property type="component" value="Chromosome"/>
</dbReference>
<dbReference type="Gene3D" id="3.40.50.720">
    <property type="entry name" value="NAD(P)-binding Rossmann-like Domain"/>
    <property type="match status" value="1"/>
</dbReference>
<comment type="catalytic activity">
    <reaction evidence="15">
        <text>(2E)-dodecenoyl-CoA + NADPH + H(+) = dodecanoyl-CoA + NADP(+)</text>
        <dbReference type="Rhea" id="RHEA:44964"/>
        <dbReference type="ChEBI" id="CHEBI:15378"/>
        <dbReference type="ChEBI" id="CHEBI:57330"/>
        <dbReference type="ChEBI" id="CHEBI:57375"/>
        <dbReference type="ChEBI" id="CHEBI:57783"/>
        <dbReference type="ChEBI" id="CHEBI:58349"/>
    </reaction>
    <physiologicalReaction direction="left-to-right" evidence="15">
        <dbReference type="Rhea" id="RHEA:44965"/>
    </physiologicalReaction>
</comment>
<dbReference type="SMART" id="SM00822">
    <property type="entry name" value="PKS_KR"/>
    <property type="match status" value="1"/>
</dbReference>
<keyword evidence="10" id="KW-0275">Fatty acid biosynthesis</keyword>
<evidence type="ECO:0000256" key="3">
    <source>
        <dbReference type="ARBA" id="ARBA00022516"/>
    </source>
</evidence>
<reference evidence="22 23" key="1">
    <citation type="submission" date="2020-03" db="EMBL/GenBank/DDBJ databases">
        <title>Leucobacter sp. nov., isolated from beetles.</title>
        <authorList>
            <person name="Hyun D.-W."/>
            <person name="Bae J.-W."/>
        </authorList>
    </citation>
    <scope>NUCLEOTIDE SEQUENCE [LARGE SCALE GENOMIC DNA]</scope>
    <source>
        <strain evidence="22 23">HDW9A</strain>
    </source>
</reference>
<keyword evidence="5" id="KW-0276">Fatty acid metabolism</keyword>
<dbReference type="PRINTS" id="PR00081">
    <property type="entry name" value="GDHRDH"/>
</dbReference>
<evidence type="ECO:0000256" key="17">
    <source>
        <dbReference type="ARBA" id="ARBA00049108"/>
    </source>
</evidence>
<keyword evidence="6" id="KW-0521">NADP</keyword>
<dbReference type="InterPro" id="IPR052388">
    <property type="entry name" value="Peroxisomal_t2-enoyl-CoA_red"/>
</dbReference>
<keyword evidence="4" id="KW-0597">Phosphoprotein</keyword>
<comment type="catalytic activity">
    <reaction evidence="16">
        <text>(2E)-tetradecenoyl-CoA + NADPH + H(+) = tetradecanoyl-CoA + NADP(+)</text>
        <dbReference type="Rhea" id="RHEA:44968"/>
        <dbReference type="ChEBI" id="CHEBI:15378"/>
        <dbReference type="ChEBI" id="CHEBI:57385"/>
        <dbReference type="ChEBI" id="CHEBI:57783"/>
        <dbReference type="ChEBI" id="CHEBI:58349"/>
        <dbReference type="ChEBI" id="CHEBI:61405"/>
    </reaction>
    <physiologicalReaction direction="left-to-right" evidence="16">
        <dbReference type="Rhea" id="RHEA:44969"/>
    </physiologicalReaction>
</comment>
<accession>A0ABX6K3S2</accession>
<sequence>MLRHDALYGNVVLVTGAGTGIGRAIALDAAAAGAAVVLVGRREDPLRETEREILARDADCLVITADIREEVDVTRMVDQTLERFGCIDVLVNNAGGQFMAAAEDITPKGWRAVHRLAVDGSWMVTREVATRSMIPRRSGVIFFIGFSPRRGIPNMVHATAARAALENLASGLSLEWSRYGIRSLCVNPGTINTSGLQEQYGESDRAGWAAGVPLGRLGSEWDVSALVTFLATPAAAFVTGTNIVIDGGADAWGAAHPAPSLETRFVDDLTEVGAAR</sequence>
<evidence type="ECO:0000313" key="23">
    <source>
        <dbReference type="Proteomes" id="UP000503441"/>
    </source>
</evidence>
<dbReference type="EC" id="1.3.1.38" evidence="13"/>
<evidence type="ECO:0000256" key="19">
    <source>
        <dbReference type="ARBA" id="ARBA00049386"/>
    </source>
</evidence>
<comment type="pathway">
    <text evidence="2">Lipid metabolism.</text>
</comment>
<comment type="subunit">
    <text evidence="12">Interacts with PEX5, probably required to target it into peroxisomes.</text>
</comment>
<dbReference type="Pfam" id="PF13561">
    <property type="entry name" value="adh_short_C2"/>
    <property type="match status" value="1"/>
</dbReference>
<comment type="catalytic activity">
    <reaction evidence="17">
        <text>(2E)-hexenoyl-CoA + NADPH + H(+) = hexanoyl-CoA + NADP(+)</text>
        <dbReference type="Rhea" id="RHEA:44956"/>
        <dbReference type="ChEBI" id="CHEBI:15378"/>
        <dbReference type="ChEBI" id="CHEBI:57783"/>
        <dbReference type="ChEBI" id="CHEBI:58349"/>
        <dbReference type="ChEBI" id="CHEBI:62077"/>
        <dbReference type="ChEBI" id="CHEBI:62620"/>
    </reaction>
    <physiologicalReaction direction="left-to-right" evidence="17">
        <dbReference type="Rhea" id="RHEA:44957"/>
    </physiologicalReaction>
</comment>
<comment type="catalytic activity">
    <reaction evidence="18">
        <text>a (2E)-enoyl-CoA + NADPH + H(+) = a 2,3-saturated acyl-CoA + NADP(+)</text>
        <dbReference type="Rhea" id="RHEA:33763"/>
        <dbReference type="ChEBI" id="CHEBI:15378"/>
        <dbReference type="ChEBI" id="CHEBI:57783"/>
        <dbReference type="ChEBI" id="CHEBI:58349"/>
        <dbReference type="ChEBI" id="CHEBI:58856"/>
        <dbReference type="ChEBI" id="CHEBI:65111"/>
        <dbReference type="EC" id="1.3.1.38"/>
    </reaction>
    <physiologicalReaction direction="left-to-right" evidence="18">
        <dbReference type="Rhea" id="RHEA:33764"/>
    </physiologicalReaction>
</comment>
<evidence type="ECO:0000313" key="22">
    <source>
        <dbReference type="EMBL" id="QIM19700.1"/>
    </source>
</evidence>
<name>A0ABX6K3S2_9MICO</name>
<evidence type="ECO:0000256" key="9">
    <source>
        <dbReference type="ARBA" id="ARBA00023140"/>
    </source>
</evidence>
<evidence type="ECO:0000256" key="18">
    <source>
        <dbReference type="ARBA" id="ARBA00049251"/>
    </source>
</evidence>
<evidence type="ECO:0000256" key="2">
    <source>
        <dbReference type="ARBA" id="ARBA00005189"/>
    </source>
</evidence>
<dbReference type="InterPro" id="IPR036291">
    <property type="entry name" value="NAD(P)-bd_dom_sf"/>
</dbReference>